<proteinExistence type="predicted"/>
<evidence type="ECO:0000313" key="2">
    <source>
        <dbReference type="Proteomes" id="UP001148838"/>
    </source>
</evidence>
<gene>
    <name evidence="1" type="ORF">ANN_16953</name>
</gene>
<protein>
    <submittedName>
        <fullName evidence="1">Uncharacterized protein</fullName>
    </submittedName>
</protein>
<reference evidence="1 2" key="1">
    <citation type="journal article" date="2022" name="Allergy">
        <title>Genome assembly and annotation of Periplaneta americana reveal a comprehensive cockroach allergen profile.</title>
        <authorList>
            <person name="Wang L."/>
            <person name="Xiong Q."/>
            <person name="Saelim N."/>
            <person name="Wang L."/>
            <person name="Nong W."/>
            <person name="Wan A.T."/>
            <person name="Shi M."/>
            <person name="Liu X."/>
            <person name="Cao Q."/>
            <person name="Hui J.H.L."/>
            <person name="Sookrung N."/>
            <person name="Leung T.F."/>
            <person name="Tungtrongchitr A."/>
            <person name="Tsui S.K.W."/>
        </authorList>
    </citation>
    <scope>NUCLEOTIDE SEQUENCE [LARGE SCALE GENOMIC DNA]</scope>
    <source>
        <strain evidence="1">PWHHKU_190912</strain>
    </source>
</reference>
<evidence type="ECO:0000313" key="1">
    <source>
        <dbReference type="EMBL" id="KAJ4436821.1"/>
    </source>
</evidence>
<accession>A0ABQ8SSS2</accession>
<comment type="caution">
    <text evidence="1">The sequence shown here is derived from an EMBL/GenBank/DDBJ whole genome shotgun (WGS) entry which is preliminary data.</text>
</comment>
<name>A0ABQ8SSS2_PERAM</name>
<organism evidence="1 2">
    <name type="scientific">Periplaneta americana</name>
    <name type="common">American cockroach</name>
    <name type="synonym">Blatta americana</name>
    <dbReference type="NCBI Taxonomy" id="6978"/>
    <lineage>
        <taxon>Eukaryota</taxon>
        <taxon>Metazoa</taxon>
        <taxon>Ecdysozoa</taxon>
        <taxon>Arthropoda</taxon>
        <taxon>Hexapoda</taxon>
        <taxon>Insecta</taxon>
        <taxon>Pterygota</taxon>
        <taxon>Neoptera</taxon>
        <taxon>Polyneoptera</taxon>
        <taxon>Dictyoptera</taxon>
        <taxon>Blattodea</taxon>
        <taxon>Blattoidea</taxon>
        <taxon>Blattidae</taxon>
        <taxon>Blattinae</taxon>
        <taxon>Periplaneta</taxon>
    </lineage>
</organism>
<dbReference type="EMBL" id="JAJSOF020000021">
    <property type="protein sequence ID" value="KAJ4436821.1"/>
    <property type="molecule type" value="Genomic_DNA"/>
</dbReference>
<keyword evidence="2" id="KW-1185">Reference proteome</keyword>
<sequence>MAGLCEGGNVPAGFLKARHLKFGSGDCNSKTSYMRRLVDNACFWLLVARRRTLFSFAYPDVARSFSPYDSSLLMNWHSLCTEQWGEGGRQHPNG</sequence>
<dbReference type="Proteomes" id="UP001148838">
    <property type="component" value="Unassembled WGS sequence"/>
</dbReference>